<feature type="domain" description="HAMP" evidence="13">
    <location>
        <begin position="189"/>
        <end position="242"/>
    </location>
</feature>
<comment type="catalytic activity">
    <reaction evidence="1">
        <text>ATP + protein L-histidine = ADP + protein N-phospho-L-histidine.</text>
        <dbReference type="EC" id="2.7.13.3"/>
    </reaction>
</comment>
<sequence>MNVITSVFGNKRSLRRGLIVNVIIALLLCLLIAGIILVKEFYEHLEENLDAALLNEATEVIGQIDPDAAFYGLNPDALRFQGVNGAYRYTVFDGSGAVVVGGETSEAIQAQIVTIALGQPMRISLPGVRVGIGLKAKVKERDVYVLVSTYPQGEDATAIQEIIHEIEEELGWVVLGVIIVLASALLATQRALIPIQNLSDQAERIGPAAANQRLKTDQVPTEIAPLIKSVNAAFDRLEDGYQAQRDFASNVAHEIRTPIAVLRSSVERISDPTIKATLEQDVLRLDQMFGQLINLARADAAIKSSFSEVDLHDIAVDVASDAVQAALGQGRSLSVTGTAQATVKGHSGLLTVALSNLVSNALAYAPVGSEIEIEVLANPAGFRVLDRGPGVPDDLKPLLFERFNRGAQTNTNSTGSGIGLAIVKSVAKSHGAVVDIADREGGGSAFSFSFDG</sequence>
<dbReference type="Gene3D" id="1.10.287.130">
    <property type="match status" value="1"/>
</dbReference>
<dbReference type="EMBL" id="FOYO01000001">
    <property type="protein sequence ID" value="SFR48680.1"/>
    <property type="molecule type" value="Genomic_DNA"/>
</dbReference>
<dbReference type="RefSeq" id="WP_090217054.1">
    <property type="nucleotide sequence ID" value="NZ_FOYO01000001.1"/>
</dbReference>
<dbReference type="InterPro" id="IPR003661">
    <property type="entry name" value="HisK_dim/P_dom"/>
</dbReference>
<comment type="subcellular location">
    <subcellularLocation>
        <location evidence="2">Membrane</location>
        <topology evidence="2">Multi-pass membrane protein</topology>
    </subcellularLocation>
</comment>
<evidence type="ECO:0000256" key="10">
    <source>
        <dbReference type="ARBA" id="ARBA00023136"/>
    </source>
</evidence>
<evidence type="ECO:0000256" key="11">
    <source>
        <dbReference type="SAM" id="Phobius"/>
    </source>
</evidence>
<protein>
    <recommendedName>
        <fullName evidence="3">histidine kinase</fullName>
        <ecNumber evidence="3">2.7.13.3</ecNumber>
    </recommendedName>
</protein>
<keyword evidence="15" id="KW-1185">Reference proteome</keyword>
<dbReference type="EC" id="2.7.13.3" evidence="3"/>
<evidence type="ECO:0000256" key="1">
    <source>
        <dbReference type="ARBA" id="ARBA00000085"/>
    </source>
</evidence>
<dbReference type="InterPro" id="IPR036890">
    <property type="entry name" value="HATPase_C_sf"/>
</dbReference>
<dbReference type="CDD" id="cd00082">
    <property type="entry name" value="HisKA"/>
    <property type="match status" value="1"/>
</dbReference>
<dbReference type="InterPro" id="IPR050428">
    <property type="entry name" value="TCS_sensor_his_kinase"/>
</dbReference>
<evidence type="ECO:0000256" key="3">
    <source>
        <dbReference type="ARBA" id="ARBA00012438"/>
    </source>
</evidence>
<keyword evidence="5" id="KW-0808">Transferase</keyword>
<evidence type="ECO:0000256" key="2">
    <source>
        <dbReference type="ARBA" id="ARBA00004141"/>
    </source>
</evidence>
<keyword evidence="6 11" id="KW-0812">Transmembrane</keyword>
<dbReference type="SUPFAM" id="SSF47384">
    <property type="entry name" value="Homodimeric domain of signal transducing histidine kinase"/>
    <property type="match status" value="1"/>
</dbReference>
<dbReference type="OrthoDB" id="9809766at2"/>
<dbReference type="InterPro" id="IPR036097">
    <property type="entry name" value="HisK_dim/P_sf"/>
</dbReference>
<evidence type="ECO:0000259" key="12">
    <source>
        <dbReference type="PROSITE" id="PS50109"/>
    </source>
</evidence>
<dbReference type="PANTHER" id="PTHR45436:SF15">
    <property type="entry name" value="SENSOR HISTIDINE KINASE CUSS"/>
    <property type="match status" value="1"/>
</dbReference>
<evidence type="ECO:0000256" key="9">
    <source>
        <dbReference type="ARBA" id="ARBA00023012"/>
    </source>
</evidence>
<evidence type="ECO:0000256" key="8">
    <source>
        <dbReference type="ARBA" id="ARBA00022989"/>
    </source>
</evidence>
<dbReference type="CDD" id="cd00075">
    <property type="entry name" value="HATPase"/>
    <property type="match status" value="1"/>
</dbReference>
<dbReference type="Pfam" id="PF02518">
    <property type="entry name" value="HATPase_c"/>
    <property type="match status" value="1"/>
</dbReference>
<dbReference type="InterPro" id="IPR005467">
    <property type="entry name" value="His_kinase_dom"/>
</dbReference>
<dbReference type="InterPro" id="IPR004358">
    <property type="entry name" value="Sig_transdc_His_kin-like_C"/>
</dbReference>
<accession>A0A1I6H2N6</accession>
<dbReference type="SUPFAM" id="SSF55874">
    <property type="entry name" value="ATPase domain of HSP90 chaperone/DNA topoisomerase II/histidine kinase"/>
    <property type="match status" value="1"/>
</dbReference>
<dbReference type="PROSITE" id="PS50109">
    <property type="entry name" value="HIS_KIN"/>
    <property type="match status" value="1"/>
</dbReference>
<dbReference type="Proteomes" id="UP000199658">
    <property type="component" value="Unassembled WGS sequence"/>
</dbReference>
<evidence type="ECO:0000256" key="6">
    <source>
        <dbReference type="ARBA" id="ARBA00022692"/>
    </source>
</evidence>
<proteinExistence type="predicted"/>
<dbReference type="STRING" id="670154.SAMN04488002_2406"/>
<dbReference type="PROSITE" id="PS50885">
    <property type="entry name" value="HAMP"/>
    <property type="match status" value="1"/>
</dbReference>
<evidence type="ECO:0000256" key="4">
    <source>
        <dbReference type="ARBA" id="ARBA00022553"/>
    </source>
</evidence>
<dbReference type="SMART" id="SM00388">
    <property type="entry name" value="HisKA"/>
    <property type="match status" value="1"/>
</dbReference>
<organism evidence="14 15">
    <name type="scientific">Litoreibacter janthinus</name>
    <dbReference type="NCBI Taxonomy" id="670154"/>
    <lineage>
        <taxon>Bacteria</taxon>
        <taxon>Pseudomonadati</taxon>
        <taxon>Pseudomonadota</taxon>
        <taxon>Alphaproteobacteria</taxon>
        <taxon>Rhodobacterales</taxon>
        <taxon>Roseobacteraceae</taxon>
        <taxon>Litoreibacter</taxon>
    </lineage>
</organism>
<dbReference type="GO" id="GO:0000155">
    <property type="term" value="F:phosphorelay sensor kinase activity"/>
    <property type="evidence" value="ECO:0007669"/>
    <property type="project" value="InterPro"/>
</dbReference>
<reference evidence="15" key="1">
    <citation type="submission" date="2016-10" db="EMBL/GenBank/DDBJ databases">
        <authorList>
            <person name="Varghese N."/>
            <person name="Submissions S."/>
        </authorList>
    </citation>
    <scope>NUCLEOTIDE SEQUENCE [LARGE SCALE GENOMIC DNA]</scope>
    <source>
        <strain evidence="15">DSM 26921</strain>
    </source>
</reference>
<evidence type="ECO:0000313" key="14">
    <source>
        <dbReference type="EMBL" id="SFR48680.1"/>
    </source>
</evidence>
<keyword evidence="7 14" id="KW-0418">Kinase</keyword>
<dbReference type="InterPro" id="IPR003594">
    <property type="entry name" value="HATPase_dom"/>
</dbReference>
<evidence type="ECO:0000259" key="13">
    <source>
        <dbReference type="PROSITE" id="PS50885"/>
    </source>
</evidence>
<keyword evidence="8 11" id="KW-1133">Transmembrane helix</keyword>
<dbReference type="SMART" id="SM00387">
    <property type="entry name" value="HATPase_c"/>
    <property type="match status" value="1"/>
</dbReference>
<dbReference type="InterPro" id="IPR003660">
    <property type="entry name" value="HAMP_dom"/>
</dbReference>
<gene>
    <name evidence="14" type="ORF">SAMN04488002_2406</name>
</gene>
<evidence type="ECO:0000256" key="7">
    <source>
        <dbReference type="ARBA" id="ARBA00022777"/>
    </source>
</evidence>
<keyword evidence="10 11" id="KW-0472">Membrane</keyword>
<dbReference type="Gene3D" id="3.30.565.10">
    <property type="entry name" value="Histidine kinase-like ATPase, C-terminal domain"/>
    <property type="match status" value="1"/>
</dbReference>
<keyword evidence="9" id="KW-0902">Two-component regulatory system</keyword>
<keyword evidence="4" id="KW-0597">Phosphoprotein</keyword>
<name>A0A1I6H2N6_9RHOB</name>
<dbReference type="Pfam" id="PF00512">
    <property type="entry name" value="HisKA"/>
    <property type="match status" value="1"/>
</dbReference>
<feature type="domain" description="Histidine kinase" evidence="12">
    <location>
        <begin position="250"/>
        <end position="452"/>
    </location>
</feature>
<evidence type="ECO:0000256" key="5">
    <source>
        <dbReference type="ARBA" id="ARBA00022679"/>
    </source>
</evidence>
<dbReference type="PRINTS" id="PR00344">
    <property type="entry name" value="BCTRLSENSOR"/>
</dbReference>
<feature type="transmembrane region" description="Helical" evidence="11">
    <location>
        <begin position="18"/>
        <end position="38"/>
    </location>
</feature>
<evidence type="ECO:0000313" key="15">
    <source>
        <dbReference type="Proteomes" id="UP000199658"/>
    </source>
</evidence>
<dbReference type="PANTHER" id="PTHR45436">
    <property type="entry name" value="SENSOR HISTIDINE KINASE YKOH"/>
    <property type="match status" value="1"/>
</dbReference>
<dbReference type="AlphaFoldDB" id="A0A1I6H2N6"/>
<dbReference type="GO" id="GO:0005886">
    <property type="term" value="C:plasma membrane"/>
    <property type="evidence" value="ECO:0007669"/>
    <property type="project" value="TreeGrafter"/>
</dbReference>